<keyword evidence="4" id="KW-1185">Reference proteome</keyword>
<evidence type="ECO:0000256" key="1">
    <source>
        <dbReference type="SAM" id="MobiDB-lite"/>
    </source>
</evidence>
<dbReference type="GO" id="GO:0042254">
    <property type="term" value="P:ribosome biogenesis"/>
    <property type="evidence" value="ECO:0007669"/>
    <property type="project" value="TreeGrafter"/>
</dbReference>
<evidence type="ECO:0000313" key="3">
    <source>
        <dbReference type="EMBL" id="QCD83623.1"/>
    </source>
</evidence>
<organism evidence="3 4">
    <name type="scientific">Vigna unguiculata</name>
    <name type="common">Cowpea</name>
    <dbReference type="NCBI Taxonomy" id="3917"/>
    <lineage>
        <taxon>Eukaryota</taxon>
        <taxon>Viridiplantae</taxon>
        <taxon>Streptophyta</taxon>
        <taxon>Embryophyta</taxon>
        <taxon>Tracheophyta</taxon>
        <taxon>Spermatophyta</taxon>
        <taxon>Magnoliopsida</taxon>
        <taxon>eudicotyledons</taxon>
        <taxon>Gunneridae</taxon>
        <taxon>Pentapetalae</taxon>
        <taxon>rosids</taxon>
        <taxon>fabids</taxon>
        <taxon>Fabales</taxon>
        <taxon>Fabaceae</taxon>
        <taxon>Papilionoideae</taxon>
        <taxon>50 kb inversion clade</taxon>
        <taxon>NPAAA clade</taxon>
        <taxon>indigoferoid/millettioid clade</taxon>
        <taxon>Phaseoleae</taxon>
        <taxon>Vigna</taxon>
    </lineage>
</organism>
<evidence type="ECO:0000259" key="2">
    <source>
        <dbReference type="Pfam" id="PF10441"/>
    </source>
</evidence>
<dbReference type="PANTHER" id="PTHR15682">
    <property type="entry name" value="UNHEALTHY RIBOSOME BIOGENESIS PROTEIN 2 HOMOLOG"/>
    <property type="match status" value="1"/>
</dbReference>
<evidence type="ECO:0000313" key="4">
    <source>
        <dbReference type="Proteomes" id="UP000501690"/>
    </source>
</evidence>
<proteinExistence type="predicted"/>
<dbReference type="OrthoDB" id="160374at2759"/>
<dbReference type="Proteomes" id="UP000501690">
    <property type="component" value="Linkage Group LG2"/>
</dbReference>
<dbReference type="GO" id="GO:0005730">
    <property type="term" value="C:nucleolus"/>
    <property type="evidence" value="ECO:0007669"/>
    <property type="project" value="TreeGrafter"/>
</dbReference>
<feature type="compositionally biased region" description="Basic residues" evidence="1">
    <location>
        <begin position="7"/>
        <end position="16"/>
    </location>
</feature>
<dbReference type="Gramene" id="Vigun03g162700.1.v1.2">
    <property type="protein sequence ID" value="Vigun03g162700.1.v1.2"/>
    <property type="gene ID" value="Vigun03g162700.v1.2"/>
</dbReference>
<dbReference type="Pfam" id="PF10441">
    <property type="entry name" value="Urb2"/>
    <property type="match status" value="1"/>
</dbReference>
<accession>A0A4D6L538</accession>
<dbReference type="InterPro" id="IPR052609">
    <property type="entry name" value="Ribosome_Biogenesis_Reg"/>
</dbReference>
<reference evidence="3 4" key="1">
    <citation type="submission" date="2019-04" db="EMBL/GenBank/DDBJ databases">
        <title>An improved genome assembly and genetic linkage map for asparagus bean, Vigna unguiculata ssp. sesquipedialis.</title>
        <authorList>
            <person name="Xia Q."/>
            <person name="Zhang R."/>
            <person name="Dong Y."/>
        </authorList>
    </citation>
    <scope>NUCLEOTIDE SEQUENCE [LARGE SCALE GENOMIC DNA]</scope>
    <source>
        <tissue evidence="3">Leaf</tissue>
    </source>
</reference>
<name>A0A4D6L538_VIGUN</name>
<feature type="region of interest" description="Disordered" evidence="1">
    <location>
        <begin position="1"/>
        <end position="38"/>
    </location>
</feature>
<gene>
    <name evidence="3" type="ORF">DEO72_LG2g3969</name>
</gene>
<dbReference type="EMBL" id="CP039346">
    <property type="protein sequence ID" value="QCD83623.1"/>
    <property type="molecule type" value="Genomic_DNA"/>
</dbReference>
<sequence length="2020" mass="228315">MAGSKANAKRQSQKRKQTFDAEPQTSSKRHRSDIAPKRHSPWNNLELILCIQDKDHDLSSKVNQAFNFVRSRVENGVGACQDRNTIKLPRLISYLNDWIVTLLFPPNGKKNWGDAKTPQVEGIEAYMDIRCWEIFKFFLQESLKFHGSWSMPRNLLQTVQFVARDFLSLLEDTSISSGEVIISEERFKLYGTAIDCVSLVFLSHGGLSNKNLDLWVETAKVLVDLVLKTYSNSLDDSNVGALAQRFLWSVLQPFSKLGVHRAKKGFHNFVDKLLEPLLHLSSELHLRVNRSNPIWTSRLKEAVEEVLSHGLFHQVHISEFLSLHGSENDVTACDEKSNDSKTTIKSYTRHLFDVLNRIIARKNAMAMGSLGLLFHLYATSARKFKLDEGLKTTEKIGDSRQPVPGKHCNSNNISADIQKSLFNFFVLIMEPLLLKINAYIEVEVDANTLLLDLHGLLKSIGNLLAIFMREKVYLRTEDTSGGACLNFLKKIFNTLITSSTSVLHFSNYDTTNKMEIYGLPANEILVAMGYLLQIEYEVIGEGLVNLWLLILSFSAINCNLGNAFDQCSLPCTLPALECQTIHLYSQLRQVEVAILALCKAIRLIICPEGYTEEISSRFLTFLSNEVHSEAVERLLSSQNFIHAIYKAVESIPEGQVCGCIRQIRDDISESLMWMKDFCPLVDGKKSQFFNLQVELFGRGLSRLYCLVLGSVTVTDGNRNLFGVSVKELMELIRPYLSILVGQQPDTICKFFSSVTGQTVDQVIRKGKFLKKFGMSSQWVLVFFFQLYVSCQTLYRQAIPIPPDLPKKSAEVVDYTSYSACELMDRIDEIDFGFFSWIVQPSGSLLDVMKFISDIYLKHGSDDSSPLIYIFQSMALRRLVDVNKQIILFKYMQKKHDLQKPYKSKINTLKEEAVGLTNFVMENLSCVFQSPIFVSDYVTCEDVVSVATQSNECDLGVYFADRKSLQTLIWSNLCKSVDVWSNHASKKQMKKFFSHLLHTYLQSGTHNFQESGVQEIDKFKLLKMVTLSEISSELLNDSLLYKQKFVQRNLASIFCHALEKYALPLFNNVPCTDVNLQSLPNWVEFLSTLDKSTVLIDENKEIPEDCSAVESSTTHSHSKLPADISRKEKTFPVTDKVFRDCHHLLDLLCWMQDINARSFLGLMTCIFNLERLLVSAILYFQCTVHQDYYCEYLRLFVSCRRALWCILIGFYEKAEIIQSLPNTIVSESSFPVMWITKSLSVVVGITEAFSAENIILCKSMIFSLLDYTSHVLFSIGKYQSVCAISINKEAEMSCEEISNHMICHEENNLLSSSQSSPKLEALKCLTFMAENLKEHKHSLLVSINNSPHNVSVGSGLTTENIIRFSSAVCCFSRVLWGLTSSTGQRDAKDIEEKQILMWKSEHASELNSCISVFMELSDVFVNKFLFESNQLSKSSHNTQHSEDPAKANTSAGPENECKAAATCFTLSVDNVSKGVNDLGRALNPKGENSVARVLAGVDYSEAQGLNKHFLRSLVKGDHPEIALLLRQLLIAFSSLLRLNLQRNDRLLPSSLVSTFIEISQLLLLEFVEMVVVPQQSALLLLDGAHSYLRELVSYFPFTDPTSSRKVYTELIQIHMRAIGKTILLQGKGRTLTFHERQSSTKPLRCGSVEAYSSTELHCFALDEFRTRLRKSFRAYIERSSELHLLSTIQVIERSLVGILEGCTVIYDVKTSKDGEEILSVVAGGIDCFRMVLEFVSGRKGLKMIKRHSQSLVSAVFNIIVHLQSLHIFYDNLASGTVASTPDPGSAILMGVEVLVTVSRKQAQFPMDVGQILHIPAVLFQNVCQFRVTKASGPSESLMISKQHICDPVKRMGHVDHQFLVSLFIVSCQLLCTIIMHRPSECRQCVAHLEASVAVLLNCMETVSDDESKMNKGFFSSEEELKCACFMRRIYEEIEQKKDIFSRQCSLFLSNYIWVYSGYGPKRSGIRREVDEALRPGVYALIDACSVDDLQYLHTVFGEGPCRNTLANLLHDRKLNKYEGKV</sequence>
<dbReference type="InterPro" id="IPR018849">
    <property type="entry name" value="Urb2/Npa2_C"/>
</dbReference>
<feature type="domain" description="Nucleolar 27S pre-rRNA processing Urb2/Npa2 C-terminal" evidence="2">
    <location>
        <begin position="1804"/>
        <end position="2019"/>
    </location>
</feature>
<dbReference type="PANTHER" id="PTHR15682:SF2">
    <property type="entry name" value="UNHEALTHY RIBOSOME BIOGENESIS PROTEIN 2 HOMOLOG"/>
    <property type="match status" value="1"/>
</dbReference>
<protein>
    <submittedName>
        <fullName evidence="3">Nucleolar 27S pre-rRNA processing</fullName>
    </submittedName>
</protein>
<feature type="region of interest" description="Disordered" evidence="1">
    <location>
        <begin position="1432"/>
        <end position="1452"/>
    </location>
</feature>